<evidence type="ECO:0000313" key="3">
    <source>
        <dbReference type="Proteomes" id="UP000199503"/>
    </source>
</evidence>
<dbReference type="OrthoDB" id="3701055at2"/>
<protein>
    <submittedName>
        <fullName evidence="2">Uncharacterized protein</fullName>
    </submittedName>
</protein>
<feature type="region of interest" description="Disordered" evidence="1">
    <location>
        <begin position="157"/>
        <end position="190"/>
    </location>
</feature>
<dbReference type="Proteomes" id="UP000199503">
    <property type="component" value="Unassembled WGS sequence"/>
</dbReference>
<accession>A0A1H9T407</accession>
<sequence length="197" mass="20500">MRGALDVVVGPPSLSGTRAGGPPRPGVLAEPVPEVPPGIDGVAEARLPEEDDAEEEGVLLDELLEGWAGVFDWMRFIDDAADWSASRAVRAVSLVLVPALSAAAAAFSAPPRAVWIARSACCIATWPNTPALPEVALMFSLAATDERTWSPRLVILPPSDSTASGSIRVPRPPTPPGDGEDDDGVGDDVLPLCELPP</sequence>
<organism evidence="2 3">
    <name type="scientific">Lentzea albida</name>
    <dbReference type="NCBI Taxonomy" id="65499"/>
    <lineage>
        <taxon>Bacteria</taxon>
        <taxon>Bacillati</taxon>
        <taxon>Actinomycetota</taxon>
        <taxon>Actinomycetes</taxon>
        <taxon>Pseudonocardiales</taxon>
        <taxon>Pseudonocardiaceae</taxon>
        <taxon>Lentzea</taxon>
    </lineage>
</organism>
<dbReference type="EMBL" id="FOFV01000013">
    <property type="protein sequence ID" value="SER91990.1"/>
    <property type="molecule type" value="Genomic_DNA"/>
</dbReference>
<proteinExistence type="predicted"/>
<evidence type="ECO:0000256" key="1">
    <source>
        <dbReference type="SAM" id="MobiDB-lite"/>
    </source>
</evidence>
<name>A0A1H9T407_9PSEU</name>
<dbReference type="AlphaFoldDB" id="A0A1H9T407"/>
<keyword evidence="3" id="KW-1185">Reference proteome</keyword>
<reference evidence="3" key="1">
    <citation type="submission" date="2016-10" db="EMBL/GenBank/DDBJ databases">
        <authorList>
            <person name="Varghese N."/>
            <person name="Submissions S."/>
        </authorList>
    </citation>
    <scope>NUCLEOTIDE SEQUENCE [LARGE SCALE GENOMIC DNA]</scope>
    <source>
        <strain evidence="3">DSM 44437</strain>
    </source>
</reference>
<dbReference type="RefSeq" id="WP_089921623.1">
    <property type="nucleotide sequence ID" value="NZ_FOFV01000013.1"/>
</dbReference>
<feature type="region of interest" description="Disordered" evidence="1">
    <location>
        <begin position="1"/>
        <end position="34"/>
    </location>
</feature>
<gene>
    <name evidence="2" type="ORF">SAMN04488000_113121</name>
</gene>
<evidence type="ECO:0000313" key="2">
    <source>
        <dbReference type="EMBL" id="SER91990.1"/>
    </source>
</evidence>